<dbReference type="EMBL" id="HACG01000835">
    <property type="protein sequence ID" value="CEK47700.1"/>
    <property type="molecule type" value="Transcribed_RNA"/>
</dbReference>
<sequence length="82" mass="8855">TSLGPTVKMGNMENITILSNDSVRLILHQLSAETAMSSGDIVLPYIIDQTSASKTSSNSVAVSMLRLLQKIVEVFSTQLPVY</sequence>
<organism evidence="1">
    <name type="scientific">Arion vulgaris</name>
    <dbReference type="NCBI Taxonomy" id="1028688"/>
    <lineage>
        <taxon>Eukaryota</taxon>
        <taxon>Metazoa</taxon>
        <taxon>Spiralia</taxon>
        <taxon>Lophotrochozoa</taxon>
        <taxon>Mollusca</taxon>
        <taxon>Gastropoda</taxon>
        <taxon>Heterobranchia</taxon>
        <taxon>Euthyneura</taxon>
        <taxon>Panpulmonata</taxon>
        <taxon>Eupulmonata</taxon>
        <taxon>Stylommatophora</taxon>
        <taxon>Helicina</taxon>
        <taxon>Arionoidea</taxon>
        <taxon>Arionidae</taxon>
        <taxon>Arion</taxon>
    </lineage>
</organism>
<feature type="non-terminal residue" evidence="1">
    <location>
        <position position="1"/>
    </location>
</feature>
<protein>
    <submittedName>
        <fullName evidence="1">Uncharacterized protein</fullName>
    </submittedName>
</protein>
<feature type="non-terminal residue" evidence="1">
    <location>
        <position position="82"/>
    </location>
</feature>
<proteinExistence type="predicted"/>
<reference evidence="1" key="1">
    <citation type="submission" date="2014-12" db="EMBL/GenBank/DDBJ databases">
        <title>Insight into the proteome of Arion vulgaris.</title>
        <authorList>
            <person name="Aradska J."/>
            <person name="Bulat T."/>
            <person name="Smidak R."/>
            <person name="Sarate P."/>
            <person name="Gangsoo J."/>
            <person name="Sialana F."/>
            <person name="Bilban M."/>
            <person name="Lubec G."/>
        </authorList>
    </citation>
    <scope>NUCLEOTIDE SEQUENCE</scope>
    <source>
        <tissue evidence="1">Skin</tissue>
    </source>
</reference>
<accession>A0A0B6XWM3</accession>
<gene>
    <name evidence="1" type="primary">ORF2001</name>
</gene>
<dbReference type="AlphaFoldDB" id="A0A0B6XWM3"/>
<evidence type="ECO:0000313" key="1">
    <source>
        <dbReference type="EMBL" id="CEK47700.1"/>
    </source>
</evidence>
<name>A0A0B6XWM3_9EUPU</name>